<organism evidence="1 2">
    <name type="scientific">Panagrolaimus davidi</name>
    <dbReference type="NCBI Taxonomy" id="227884"/>
    <lineage>
        <taxon>Eukaryota</taxon>
        <taxon>Metazoa</taxon>
        <taxon>Ecdysozoa</taxon>
        <taxon>Nematoda</taxon>
        <taxon>Chromadorea</taxon>
        <taxon>Rhabditida</taxon>
        <taxon>Tylenchina</taxon>
        <taxon>Panagrolaimomorpha</taxon>
        <taxon>Panagrolaimoidea</taxon>
        <taxon>Panagrolaimidae</taxon>
        <taxon>Panagrolaimus</taxon>
    </lineage>
</organism>
<evidence type="ECO:0000313" key="1">
    <source>
        <dbReference type="Proteomes" id="UP000887578"/>
    </source>
</evidence>
<dbReference type="WBParaSite" id="PDA_v2.g24116.t1">
    <property type="protein sequence ID" value="PDA_v2.g24116.t1"/>
    <property type="gene ID" value="PDA_v2.g24116"/>
</dbReference>
<dbReference type="Proteomes" id="UP000887578">
    <property type="component" value="Unplaced"/>
</dbReference>
<proteinExistence type="predicted"/>
<evidence type="ECO:0000313" key="2">
    <source>
        <dbReference type="WBParaSite" id="PDA_v2.g24116.t1"/>
    </source>
</evidence>
<protein>
    <submittedName>
        <fullName evidence="2">Uncharacterized protein</fullName>
    </submittedName>
</protein>
<reference evidence="2" key="1">
    <citation type="submission" date="2022-11" db="UniProtKB">
        <authorList>
            <consortium name="WormBaseParasite"/>
        </authorList>
    </citation>
    <scope>IDENTIFICATION</scope>
</reference>
<accession>A0A914Q0A4</accession>
<keyword evidence="1" id="KW-1185">Reference proteome</keyword>
<dbReference type="AlphaFoldDB" id="A0A914Q0A4"/>
<name>A0A914Q0A4_9BILA</name>
<sequence>MPNLPNAASFRGCFIENKLIFLALAPHSLATYTGYGTYSGDRRGRELFIERINFDSHTKRIFIPNAIYDKDSYYVSAPEDSVPILFQPIENGLFQTELDSKFVMGNFYRHAHKFCYVYDRYGVIKRFPEKERLYPIKINKDFEDGKYLTVVEIVPLPEMNFVPRDTKLEIVTFKVISMLNLGESGGIFCIFGKFTIRPGEGFVANDEMIFCRDYDYLQIYYSKDEFGNLEIGTFGKISAVYDSELQKYHLSSFYLNKRLPKLEPIHFCPRKGENKISFDVPVKRLQHGYLQHDFFGIISVKPFRQTDHGVGSLYVTYVGQDPKYQTAFAECEELLLETLEKFDDY</sequence>